<dbReference type="Pfam" id="PF11280">
    <property type="entry name" value="DUF3081"/>
    <property type="match status" value="1"/>
</dbReference>
<evidence type="ECO:0000313" key="1">
    <source>
        <dbReference type="EMBL" id="PSJ46187.1"/>
    </source>
</evidence>
<sequence>MHNELDSKVVLEVFEKIQRLGEPYEDGHMLEGIVARSDFDGYSVNLSGSGVSLQLNFHQSYHFDYDSEQAKARFMAKVDYIHRHFNDR</sequence>
<name>A0A2P7R7K1_9GAMM</name>
<reference evidence="1 2" key="1">
    <citation type="submission" date="2018-03" db="EMBL/GenBank/DDBJ databases">
        <title>The draft genome of Zobellella sp. 59N8.</title>
        <authorList>
            <person name="Liu L."/>
            <person name="Li L."/>
            <person name="Zhang X."/>
            <person name="Liang L."/>
            <person name="Wang T."/>
        </authorList>
    </citation>
    <scope>NUCLEOTIDE SEQUENCE [LARGE SCALE GENOMIC DNA]</scope>
    <source>
        <strain evidence="1 2">59N8</strain>
    </source>
</reference>
<dbReference type="AlphaFoldDB" id="A0A2P7R7K1"/>
<dbReference type="OrthoDB" id="5818611at2"/>
<dbReference type="EMBL" id="PXYG01000002">
    <property type="protein sequence ID" value="PSJ46187.1"/>
    <property type="molecule type" value="Genomic_DNA"/>
</dbReference>
<accession>A0A2P7R7K1</accession>
<dbReference type="InterPro" id="IPR021432">
    <property type="entry name" value="DUF3081"/>
</dbReference>
<gene>
    <name evidence="1" type="ORF">C7H85_05960</name>
</gene>
<organism evidence="1 2">
    <name type="scientific">Zobellella endophytica</name>
    <dbReference type="NCBI Taxonomy" id="2116700"/>
    <lineage>
        <taxon>Bacteria</taxon>
        <taxon>Pseudomonadati</taxon>
        <taxon>Pseudomonadota</taxon>
        <taxon>Gammaproteobacteria</taxon>
        <taxon>Aeromonadales</taxon>
        <taxon>Aeromonadaceae</taxon>
        <taxon>Zobellella</taxon>
    </lineage>
</organism>
<comment type="caution">
    <text evidence="1">The sequence shown here is derived from an EMBL/GenBank/DDBJ whole genome shotgun (WGS) entry which is preliminary data.</text>
</comment>
<protein>
    <submittedName>
        <fullName evidence="1">DUF3081 domain-containing protein</fullName>
    </submittedName>
</protein>
<dbReference type="RefSeq" id="WP_106728804.1">
    <property type="nucleotide sequence ID" value="NZ_PXYG01000002.1"/>
</dbReference>
<proteinExistence type="predicted"/>
<evidence type="ECO:0000313" key="2">
    <source>
        <dbReference type="Proteomes" id="UP000240243"/>
    </source>
</evidence>
<keyword evidence="2" id="KW-1185">Reference proteome</keyword>
<dbReference type="Proteomes" id="UP000240243">
    <property type="component" value="Unassembled WGS sequence"/>
</dbReference>